<feature type="chain" id="PRO_5030731227" evidence="1">
    <location>
        <begin position="24"/>
        <end position="229"/>
    </location>
</feature>
<accession>A0A7Y2EBI8</accession>
<comment type="caution">
    <text evidence="2">The sequence shown here is derived from an EMBL/GenBank/DDBJ whole genome shotgun (WGS) entry which is preliminary data.</text>
</comment>
<sequence length="229" mass="25313">MNLSRLPLLLAALFLIVPSAAQAETFHPDAKIFIHLTPDSEERRLNCYTHGVESAATDAKVTGEVSDKNGYYAYILVSGVNTEVGITGVQFGIAYDPEENSGVDIDYWQDCALMEWHEDDWPQAGAGNLLTWNQENGCQKDEVIVVGFFHLYAHSPDQFRIIPRPVDDKALVAACGLTPQNYKDYVSVFKPENMGRVGFGGKDGYNPADPKQNLLDIKKGFKRLKGSGN</sequence>
<dbReference type="Proteomes" id="UP000547674">
    <property type="component" value="Unassembled WGS sequence"/>
</dbReference>
<protein>
    <submittedName>
        <fullName evidence="2">Uncharacterized protein</fullName>
    </submittedName>
</protein>
<gene>
    <name evidence="2" type="ORF">HKN21_14025</name>
</gene>
<dbReference type="EMBL" id="JABDJR010000563">
    <property type="protein sequence ID" value="NNF07877.1"/>
    <property type="molecule type" value="Genomic_DNA"/>
</dbReference>
<dbReference type="AlphaFoldDB" id="A0A7Y2EBI8"/>
<organism evidence="2 3">
    <name type="scientific">Eiseniibacteriota bacterium</name>
    <dbReference type="NCBI Taxonomy" id="2212470"/>
    <lineage>
        <taxon>Bacteria</taxon>
        <taxon>Candidatus Eiseniibacteriota</taxon>
    </lineage>
</organism>
<feature type="signal peptide" evidence="1">
    <location>
        <begin position="1"/>
        <end position="23"/>
    </location>
</feature>
<name>A0A7Y2EBI8_UNCEI</name>
<evidence type="ECO:0000313" key="3">
    <source>
        <dbReference type="Proteomes" id="UP000547674"/>
    </source>
</evidence>
<proteinExistence type="predicted"/>
<evidence type="ECO:0000313" key="2">
    <source>
        <dbReference type="EMBL" id="NNF07877.1"/>
    </source>
</evidence>
<keyword evidence="1" id="KW-0732">Signal</keyword>
<reference evidence="2 3" key="1">
    <citation type="submission" date="2020-03" db="EMBL/GenBank/DDBJ databases">
        <title>Metabolic flexibility allows generalist bacteria to become dominant in a frequently disturbed ecosystem.</title>
        <authorList>
            <person name="Chen Y.-J."/>
            <person name="Leung P.M."/>
            <person name="Bay S.K."/>
            <person name="Hugenholtz P."/>
            <person name="Kessler A.J."/>
            <person name="Shelley G."/>
            <person name="Waite D.W."/>
            <person name="Cook P.L."/>
            <person name="Greening C."/>
        </authorList>
    </citation>
    <scope>NUCLEOTIDE SEQUENCE [LARGE SCALE GENOMIC DNA]</scope>
    <source>
        <strain evidence="2">SS_bin_28</strain>
    </source>
</reference>
<evidence type="ECO:0000256" key="1">
    <source>
        <dbReference type="SAM" id="SignalP"/>
    </source>
</evidence>